<dbReference type="InterPro" id="IPR051202">
    <property type="entry name" value="Peptidase_C40"/>
</dbReference>
<comment type="similarity">
    <text evidence="1">Belongs to the peptidase C40 family.</text>
</comment>
<protein>
    <submittedName>
        <fullName evidence="8">C40 family peptidase</fullName>
    </submittedName>
</protein>
<dbReference type="InterPro" id="IPR000064">
    <property type="entry name" value="NLP_P60_dom"/>
</dbReference>
<reference evidence="9" key="1">
    <citation type="journal article" date="2019" name="Int. J. Syst. Evol. Microbiol.">
        <title>The Global Catalogue of Microorganisms (GCM) 10K type strain sequencing project: providing services to taxonomists for standard genome sequencing and annotation.</title>
        <authorList>
            <consortium name="The Broad Institute Genomics Platform"/>
            <consortium name="The Broad Institute Genome Sequencing Center for Infectious Disease"/>
            <person name="Wu L."/>
            <person name="Ma J."/>
        </authorList>
    </citation>
    <scope>NUCLEOTIDE SEQUENCE [LARGE SCALE GENOMIC DNA]</scope>
    <source>
        <strain evidence="9">CCM 8947</strain>
    </source>
</reference>
<keyword evidence="9" id="KW-1185">Reference proteome</keyword>
<dbReference type="RefSeq" id="WP_125696793.1">
    <property type="nucleotide sequence ID" value="NZ_JBHTOG010000012.1"/>
</dbReference>
<keyword evidence="4" id="KW-0788">Thiol protease</keyword>
<keyword evidence="3" id="KW-0378">Hydrolase</keyword>
<sequence length="451" mass="45985">MVKTKQVVALTAGLVGAAGAAVLSANTNTVSAATGTVTYKDGATTVWGTPAFNQVKRYVTYNETINVIGQKTVNGATWYQIGAGEWIPDTYLQVGGTTKKATTTTTTAAAPSSSSSASSQTLSVTYTTGAVTVWAGTSYTHPTGQYLTAGNKYTAVAKTTAGGETWYRLSNGGYVPARFVAAGAGATASTPAKTTTTTSTASKTTTPAQSTATSTTKLTISYTGGAVTVWASAGYSTPNGSYLTNGSTVTATGKVTASGETWYKLSNGGYVPARFVSTGAATSTSATSTPAKTTATTNTASKTTTTPAKPATSAPATTTNTTNVSSSASRTAKINAVIALAKQQIGKPYQWGGKGPTSFDCSGLMHYVFLNAIGTEIGGWSVPQESAGEVISVSNLQKGDLVFWGARGASYHVALYLGGGQYLNAPQPGENVQIDSFSAYFEPSFGVHVDL</sequence>
<evidence type="ECO:0000256" key="3">
    <source>
        <dbReference type="ARBA" id="ARBA00022801"/>
    </source>
</evidence>
<evidence type="ECO:0000259" key="7">
    <source>
        <dbReference type="PROSITE" id="PS51935"/>
    </source>
</evidence>
<comment type="caution">
    <text evidence="8">The sequence shown here is derived from an EMBL/GenBank/DDBJ whole genome shotgun (WGS) entry which is preliminary data.</text>
</comment>
<evidence type="ECO:0000256" key="6">
    <source>
        <dbReference type="SAM" id="SignalP"/>
    </source>
</evidence>
<keyword evidence="2" id="KW-0645">Protease</keyword>
<evidence type="ECO:0000256" key="2">
    <source>
        <dbReference type="ARBA" id="ARBA00022670"/>
    </source>
</evidence>
<evidence type="ECO:0000313" key="8">
    <source>
        <dbReference type="EMBL" id="MFD1431598.1"/>
    </source>
</evidence>
<evidence type="ECO:0000256" key="5">
    <source>
        <dbReference type="SAM" id="MobiDB-lite"/>
    </source>
</evidence>
<dbReference type="InterPro" id="IPR038765">
    <property type="entry name" value="Papain-like_cys_pep_sf"/>
</dbReference>
<feature type="chain" id="PRO_5047226785" evidence="6">
    <location>
        <begin position="21"/>
        <end position="451"/>
    </location>
</feature>
<dbReference type="PROSITE" id="PS51935">
    <property type="entry name" value="NLPC_P60"/>
    <property type="match status" value="1"/>
</dbReference>
<dbReference type="Proteomes" id="UP001597192">
    <property type="component" value="Unassembled WGS sequence"/>
</dbReference>
<gene>
    <name evidence="8" type="ORF">ACFQ47_02705</name>
</gene>
<proteinExistence type="inferred from homology"/>
<evidence type="ECO:0000313" key="9">
    <source>
        <dbReference type="Proteomes" id="UP001597192"/>
    </source>
</evidence>
<feature type="region of interest" description="Disordered" evidence="5">
    <location>
        <begin position="281"/>
        <end position="326"/>
    </location>
</feature>
<dbReference type="Gene3D" id="3.90.1720.10">
    <property type="entry name" value="endopeptidase domain like (from Nostoc punctiforme)"/>
    <property type="match status" value="1"/>
</dbReference>
<feature type="domain" description="NlpC/P60" evidence="7">
    <location>
        <begin position="331"/>
        <end position="451"/>
    </location>
</feature>
<keyword evidence="6" id="KW-0732">Signal</keyword>
<dbReference type="SUPFAM" id="SSF54001">
    <property type="entry name" value="Cysteine proteinases"/>
    <property type="match status" value="1"/>
</dbReference>
<accession>A0ABW4CNY9</accession>
<feature type="signal peptide" evidence="6">
    <location>
        <begin position="1"/>
        <end position="20"/>
    </location>
</feature>
<evidence type="ECO:0000256" key="1">
    <source>
        <dbReference type="ARBA" id="ARBA00007074"/>
    </source>
</evidence>
<feature type="region of interest" description="Disordered" evidence="5">
    <location>
        <begin position="189"/>
        <end position="210"/>
    </location>
</feature>
<evidence type="ECO:0000256" key="4">
    <source>
        <dbReference type="ARBA" id="ARBA00022807"/>
    </source>
</evidence>
<dbReference type="Pfam" id="PF00877">
    <property type="entry name" value="NLPC_P60"/>
    <property type="match status" value="1"/>
</dbReference>
<name>A0ABW4CNY9_9LACO</name>
<organism evidence="8 9">
    <name type="scientific">Lacticaseibacillus yichunensis</name>
    <dbReference type="NCBI Taxonomy" id="2486015"/>
    <lineage>
        <taxon>Bacteria</taxon>
        <taxon>Bacillati</taxon>
        <taxon>Bacillota</taxon>
        <taxon>Bacilli</taxon>
        <taxon>Lactobacillales</taxon>
        <taxon>Lactobacillaceae</taxon>
        <taxon>Lacticaseibacillus</taxon>
    </lineage>
</organism>
<dbReference type="EMBL" id="JBHTOG010000012">
    <property type="protein sequence ID" value="MFD1431598.1"/>
    <property type="molecule type" value="Genomic_DNA"/>
</dbReference>
<dbReference type="PANTHER" id="PTHR47053">
    <property type="entry name" value="MUREIN DD-ENDOPEPTIDASE MEPH-RELATED"/>
    <property type="match status" value="1"/>
</dbReference>
<dbReference type="PANTHER" id="PTHR47053:SF1">
    <property type="entry name" value="MUREIN DD-ENDOPEPTIDASE MEPH-RELATED"/>
    <property type="match status" value="1"/>
</dbReference>